<evidence type="ECO:0000256" key="4">
    <source>
        <dbReference type="SAM" id="MobiDB-lite"/>
    </source>
</evidence>
<evidence type="ECO:0000313" key="6">
    <source>
        <dbReference type="Proteomes" id="UP000184612"/>
    </source>
</evidence>
<dbReference type="GO" id="GO:0004553">
    <property type="term" value="F:hydrolase activity, hydrolyzing O-glycosyl compounds"/>
    <property type="evidence" value="ECO:0007669"/>
    <property type="project" value="InterPro"/>
</dbReference>
<dbReference type="Proteomes" id="UP000184612">
    <property type="component" value="Unassembled WGS sequence"/>
</dbReference>
<gene>
    <name evidence="5" type="ORF">SAMN02745217_02092</name>
</gene>
<protein>
    <recommendedName>
        <fullName evidence="7">Alpha-galactosidase</fullName>
    </recommendedName>
</protein>
<evidence type="ECO:0000313" key="5">
    <source>
        <dbReference type="EMBL" id="SHO48912.1"/>
    </source>
</evidence>
<evidence type="ECO:0008006" key="7">
    <source>
        <dbReference type="Google" id="ProtNLM"/>
    </source>
</evidence>
<evidence type="ECO:0000256" key="3">
    <source>
        <dbReference type="ARBA" id="ARBA00023295"/>
    </source>
</evidence>
<dbReference type="EMBL" id="FRFD01000005">
    <property type="protein sequence ID" value="SHO48912.1"/>
    <property type="molecule type" value="Genomic_DNA"/>
</dbReference>
<proteinExistence type="inferred from homology"/>
<dbReference type="RefSeq" id="WP_073588774.1">
    <property type="nucleotide sequence ID" value="NZ_FRFD01000005.1"/>
</dbReference>
<name>A0A1M7Y8F0_9FIRM</name>
<dbReference type="SUPFAM" id="SSF51445">
    <property type="entry name" value="(Trans)glycosidases"/>
    <property type="match status" value="1"/>
</dbReference>
<evidence type="ECO:0000256" key="1">
    <source>
        <dbReference type="ARBA" id="ARBA00009743"/>
    </source>
</evidence>
<keyword evidence="2" id="KW-0378">Hydrolase</keyword>
<reference evidence="5 6" key="1">
    <citation type="submission" date="2016-12" db="EMBL/GenBank/DDBJ databases">
        <authorList>
            <person name="Song W.-J."/>
            <person name="Kurnit D.M."/>
        </authorList>
    </citation>
    <scope>NUCLEOTIDE SEQUENCE [LARGE SCALE GENOMIC DNA]</scope>
    <source>
        <strain evidence="5 6">DSM 12503</strain>
    </source>
</reference>
<dbReference type="GO" id="GO:0005975">
    <property type="term" value="P:carbohydrate metabolic process"/>
    <property type="evidence" value="ECO:0007669"/>
    <property type="project" value="InterPro"/>
</dbReference>
<accession>A0A1M7Y8F0</accession>
<keyword evidence="6" id="KW-1185">Reference proteome</keyword>
<comment type="similarity">
    <text evidence="1">Belongs to the glycosyl hydrolase 27 family.</text>
</comment>
<dbReference type="OrthoDB" id="1031955at2"/>
<evidence type="ECO:0000256" key="2">
    <source>
        <dbReference type="ARBA" id="ARBA00022801"/>
    </source>
</evidence>
<keyword evidence="3" id="KW-0326">Glycosidase</keyword>
<dbReference type="STRING" id="1121345.SAMN02745217_02092"/>
<dbReference type="InterPro" id="IPR013785">
    <property type="entry name" value="Aldolase_TIM"/>
</dbReference>
<organism evidence="5 6">
    <name type="scientific">Anaerocolumna xylanovorans DSM 12503</name>
    <dbReference type="NCBI Taxonomy" id="1121345"/>
    <lineage>
        <taxon>Bacteria</taxon>
        <taxon>Bacillati</taxon>
        <taxon>Bacillota</taxon>
        <taxon>Clostridia</taxon>
        <taxon>Lachnospirales</taxon>
        <taxon>Lachnospiraceae</taxon>
        <taxon>Anaerocolumna</taxon>
    </lineage>
</organism>
<dbReference type="InterPro" id="IPR017853">
    <property type="entry name" value="GH"/>
</dbReference>
<dbReference type="Gene3D" id="3.20.20.70">
    <property type="entry name" value="Aldolase class I"/>
    <property type="match status" value="1"/>
</dbReference>
<dbReference type="InterPro" id="IPR002241">
    <property type="entry name" value="Glyco_hydro_27"/>
</dbReference>
<sequence>MEKLTAGRYNILQEDSGRFSYWINGKKILGFYGQAVLEEGEELDTRHCTLIKAEKKEISSAAGQGTDKKEVLETCFQSDIGILFTEKISLEEDGSLRVQCVLSDENSNEVSVRRMMPLVTEAPDNDSPDFLKSLWTKMLLVPYDNTMWVRYEAVPLRPGRASYDVTAIFEEKSREGLVIGAMDFDIWKNGIICSGNDARVLRACCGVADMETHDTLEHGIVRGKEVASSRFILLYGEDYRNLLEQYGEYIRKEKAILPWEEGVPFGWNSWSGLAFRLNEKNYREAGRFLREELMPNGYQNNQITYVNLDAGWNRIPEEQLITLVQELHSQGQKAGIYAAPFAWFGQEEEEEIPGAKGHCYREILLKDSNGRLLPRVDGAVPMDVTHPLWKQYMEQQTEQFIRWGFDYVKLDFLSHGAMEGVHYNKAVMTGRQAITEGYEFLTEHLSEERAGRSFFISLSIAPLFPCGYGHARRFSCDAFGLAEDTEYVLNALTYAWWQSGRLYAYNDPDHISLYQSFQADRSSLLGEARARYTASVIAGTVMMLSDDYGMGEDTIRSRSKEPENISEINRKPAEPEAKERAKKLGCLAEINRIAAAGKSFRPVEAAGTTACNFFTLNLHVKQYAALFHWEKEKEGIIFDFKRAGLPDECRVRELWTEKEYRVTDGRLTLEFDGCDSALVEIMEDK</sequence>
<dbReference type="PANTHER" id="PTHR11452">
    <property type="entry name" value="ALPHA-GALACTOSIDASE/ALPHA-N-ACETYLGALACTOSAMINIDASE"/>
    <property type="match status" value="1"/>
</dbReference>
<dbReference type="PANTHER" id="PTHR11452:SF75">
    <property type="entry name" value="ALPHA-GALACTOSIDASE MEL1"/>
    <property type="match status" value="1"/>
</dbReference>
<feature type="region of interest" description="Disordered" evidence="4">
    <location>
        <begin position="555"/>
        <end position="577"/>
    </location>
</feature>
<dbReference type="AlphaFoldDB" id="A0A1M7Y8F0"/>